<comment type="caution">
    <text evidence="7">The sequence shown here is derived from an EMBL/GenBank/DDBJ whole genome shotgun (WGS) entry which is preliminary data.</text>
</comment>
<keyword evidence="4 5" id="KW-0472">Membrane</keyword>
<feature type="domain" description="Late embryogenesis abundant protein LEA-2 subgroup" evidence="6">
    <location>
        <begin position="128"/>
        <end position="217"/>
    </location>
</feature>
<gene>
    <name evidence="7" type="ORF">FCM35_KLT05091</name>
</gene>
<dbReference type="Pfam" id="PF03168">
    <property type="entry name" value="LEA_2"/>
    <property type="match status" value="1"/>
</dbReference>
<dbReference type="PANTHER" id="PTHR31234">
    <property type="entry name" value="LATE EMBRYOGENESIS ABUNDANT (LEA) HYDROXYPROLINE-RICH GLYCOPROTEIN FAMILY"/>
    <property type="match status" value="1"/>
</dbReference>
<evidence type="ECO:0000259" key="6">
    <source>
        <dbReference type="Pfam" id="PF03168"/>
    </source>
</evidence>
<dbReference type="AlphaFoldDB" id="A0A833VKA0"/>
<evidence type="ECO:0000256" key="4">
    <source>
        <dbReference type="ARBA" id="ARBA00023136"/>
    </source>
</evidence>
<dbReference type="GO" id="GO:0005886">
    <property type="term" value="C:plasma membrane"/>
    <property type="evidence" value="ECO:0007669"/>
    <property type="project" value="TreeGrafter"/>
</dbReference>
<evidence type="ECO:0000256" key="2">
    <source>
        <dbReference type="ARBA" id="ARBA00022692"/>
    </source>
</evidence>
<evidence type="ECO:0000313" key="7">
    <source>
        <dbReference type="EMBL" id="KAF3329760.1"/>
    </source>
</evidence>
<dbReference type="Proteomes" id="UP000623129">
    <property type="component" value="Unassembled WGS sequence"/>
</dbReference>
<dbReference type="GO" id="GO:0098542">
    <property type="term" value="P:defense response to other organism"/>
    <property type="evidence" value="ECO:0007669"/>
    <property type="project" value="InterPro"/>
</dbReference>
<name>A0A833VKA0_9POAL</name>
<dbReference type="PANTHER" id="PTHR31234:SF42">
    <property type="entry name" value="LATE EMBRYOGENESIS ABUNDANT (LEA) HYDROXYPROLINE-RICH GLYCOPROTEIN FAMILY"/>
    <property type="match status" value="1"/>
</dbReference>
<keyword evidence="3 5" id="KW-1133">Transmembrane helix</keyword>
<dbReference type="InterPro" id="IPR044839">
    <property type="entry name" value="NDR1-like"/>
</dbReference>
<dbReference type="InterPro" id="IPR004864">
    <property type="entry name" value="LEA_2"/>
</dbReference>
<feature type="transmembrane region" description="Helical" evidence="5">
    <location>
        <begin position="62"/>
        <end position="92"/>
    </location>
</feature>
<comment type="subcellular location">
    <subcellularLocation>
        <location evidence="1">Membrane</location>
        <topology evidence="1">Single-pass membrane protein</topology>
    </subcellularLocation>
</comment>
<sequence>MPPFTPSPPAVQTMIPQSISSPYRFQPMKQATKPKPFMGPPSEMDFRSRKQLLLHPHHRTDPLVWCYGILCVVFSLLLILAGIATLIIFLVIKPRNPLFETANASLNSIYLDSPAYFNGDLTLLANFSNPNQKVHITFQYISLELYFNDRLVSAQALRPFAQRSRESTIQAVHMVSSQVLLPPDLAVRLQDQVRRNSVLYEIRGTFKVRASLGFMHFTYWVYARCEIELGAPPRGVLLARSCRTKQ</sequence>
<organism evidence="7 8">
    <name type="scientific">Carex littledalei</name>
    <dbReference type="NCBI Taxonomy" id="544730"/>
    <lineage>
        <taxon>Eukaryota</taxon>
        <taxon>Viridiplantae</taxon>
        <taxon>Streptophyta</taxon>
        <taxon>Embryophyta</taxon>
        <taxon>Tracheophyta</taxon>
        <taxon>Spermatophyta</taxon>
        <taxon>Magnoliopsida</taxon>
        <taxon>Liliopsida</taxon>
        <taxon>Poales</taxon>
        <taxon>Cyperaceae</taxon>
        <taxon>Cyperoideae</taxon>
        <taxon>Cariceae</taxon>
        <taxon>Carex</taxon>
        <taxon>Carex subgen. Euthyceras</taxon>
    </lineage>
</organism>
<accession>A0A833VKA0</accession>
<evidence type="ECO:0000313" key="8">
    <source>
        <dbReference type="Proteomes" id="UP000623129"/>
    </source>
</evidence>
<evidence type="ECO:0000256" key="3">
    <source>
        <dbReference type="ARBA" id="ARBA00022989"/>
    </source>
</evidence>
<proteinExistence type="predicted"/>
<protein>
    <submittedName>
        <fullName evidence="7">Protein YLS9</fullName>
    </submittedName>
</protein>
<keyword evidence="2 5" id="KW-0812">Transmembrane</keyword>
<reference evidence="7" key="1">
    <citation type="submission" date="2020-01" db="EMBL/GenBank/DDBJ databases">
        <title>Genome sequence of Kobresia littledalei, the first chromosome-level genome in the family Cyperaceae.</title>
        <authorList>
            <person name="Qu G."/>
        </authorList>
    </citation>
    <scope>NUCLEOTIDE SEQUENCE</scope>
    <source>
        <strain evidence="7">C.B.Clarke</strain>
        <tissue evidence="7">Leaf</tissue>
    </source>
</reference>
<evidence type="ECO:0000256" key="5">
    <source>
        <dbReference type="SAM" id="Phobius"/>
    </source>
</evidence>
<keyword evidence="8" id="KW-1185">Reference proteome</keyword>
<dbReference type="EMBL" id="SWLB01000014">
    <property type="protein sequence ID" value="KAF3329760.1"/>
    <property type="molecule type" value="Genomic_DNA"/>
</dbReference>
<dbReference type="OrthoDB" id="630676at2759"/>
<evidence type="ECO:0000256" key="1">
    <source>
        <dbReference type="ARBA" id="ARBA00004167"/>
    </source>
</evidence>